<name>A0A4Y2MTG4_ARAVE</name>
<sequence>MGTKLVNDVLSAEQFKTPAAKRSKEADKGLSRKTVDHVQSIKGRGKYKKKRNLQERIIFTLHINGIPKQFNTLLSMHADDTAILPRNKTSKYIQSALNRHIKTLEDWFIK</sequence>
<evidence type="ECO:0000313" key="1">
    <source>
        <dbReference type="EMBL" id="GBN30395.1"/>
    </source>
</evidence>
<dbReference type="OrthoDB" id="6515679at2759"/>
<gene>
    <name evidence="1" type="ORF">AVEN_30436_1</name>
</gene>
<dbReference type="Proteomes" id="UP000499080">
    <property type="component" value="Unassembled WGS sequence"/>
</dbReference>
<evidence type="ECO:0000313" key="2">
    <source>
        <dbReference type="Proteomes" id="UP000499080"/>
    </source>
</evidence>
<accession>A0A4Y2MTG4</accession>
<dbReference type="EMBL" id="BGPR01007910">
    <property type="protein sequence ID" value="GBN30395.1"/>
    <property type="molecule type" value="Genomic_DNA"/>
</dbReference>
<reference evidence="1 2" key="1">
    <citation type="journal article" date="2019" name="Sci. Rep.">
        <title>Orb-weaving spider Araneus ventricosus genome elucidates the spidroin gene catalogue.</title>
        <authorList>
            <person name="Kono N."/>
            <person name="Nakamura H."/>
            <person name="Ohtoshi R."/>
            <person name="Moran D.A.P."/>
            <person name="Shinohara A."/>
            <person name="Yoshida Y."/>
            <person name="Fujiwara M."/>
            <person name="Mori M."/>
            <person name="Tomita M."/>
            <person name="Arakawa K."/>
        </authorList>
    </citation>
    <scope>NUCLEOTIDE SEQUENCE [LARGE SCALE GENOMIC DNA]</scope>
</reference>
<organism evidence="1 2">
    <name type="scientific">Araneus ventricosus</name>
    <name type="common">Orbweaver spider</name>
    <name type="synonym">Epeira ventricosa</name>
    <dbReference type="NCBI Taxonomy" id="182803"/>
    <lineage>
        <taxon>Eukaryota</taxon>
        <taxon>Metazoa</taxon>
        <taxon>Ecdysozoa</taxon>
        <taxon>Arthropoda</taxon>
        <taxon>Chelicerata</taxon>
        <taxon>Arachnida</taxon>
        <taxon>Araneae</taxon>
        <taxon>Araneomorphae</taxon>
        <taxon>Entelegynae</taxon>
        <taxon>Araneoidea</taxon>
        <taxon>Araneidae</taxon>
        <taxon>Araneus</taxon>
    </lineage>
</organism>
<dbReference type="AlphaFoldDB" id="A0A4Y2MTG4"/>
<protein>
    <submittedName>
        <fullName evidence="1">Uncharacterized protein</fullName>
    </submittedName>
</protein>
<proteinExistence type="predicted"/>
<keyword evidence="2" id="KW-1185">Reference proteome</keyword>
<comment type="caution">
    <text evidence="1">The sequence shown here is derived from an EMBL/GenBank/DDBJ whole genome shotgun (WGS) entry which is preliminary data.</text>
</comment>